<dbReference type="Pfam" id="PF09609">
    <property type="entry name" value="Cas_GSU0054"/>
    <property type="match status" value="1"/>
</dbReference>
<comment type="caution">
    <text evidence="2">The sequence shown here is derived from an EMBL/GenBank/DDBJ whole genome shotgun (WGS) entry which is preliminary data.</text>
</comment>
<protein>
    <submittedName>
        <fullName evidence="2">CRISPR-associated protein</fullName>
    </submittedName>
</protein>
<gene>
    <name evidence="2" type="ORF">MOTE_20140</name>
</gene>
<dbReference type="Proteomes" id="UP000182811">
    <property type="component" value="Unassembled WGS sequence"/>
</dbReference>
<reference evidence="2 3" key="1">
    <citation type="submission" date="2016-08" db="EMBL/GenBank/DDBJ databases">
        <title>Genome-based comparison of Moorella thermoacetic strains.</title>
        <authorList>
            <person name="Poehlein A."/>
            <person name="Bengelsdorf F.R."/>
            <person name="Esser C."/>
            <person name="Duerre P."/>
            <person name="Daniel R."/>
        </authorList>
    </citation>
    <scope>NUCLEOTIDE SEQUENCE [LARGE SCALE GENOMIC DNA]</scope>
    <source>
        <strain evidence="2 3">DSM 21394</strain>
    </source>
</reference>
<evidence type="ECO:0000256" key="1">
    <source>
        <dbReference type="SAM" id="MobiDB-lite"/>
    </source>
</evidence>
<sequence>MAFIFRVDYLNNLVTGSGGQKDKLEYPPHPDRLFMALVATAAKTRVYDAGAEEYVPKLQYPLYRRALEWLESQEPPAIYAPPELLDSGVLHTFVPVNYKIGNAGNKIVLPPYDPGARYRVPRQRPIGIIDRPLFYAWQSDPEGDIREALADLAKDVPYLGTTWSSVAVRVVAEIEEPYRNGPCLRPLKQTGTPYGGQLALQSLRVPAPGRIDDLDREYRRVIAFLRDTSMKPSEAREISMRTFIGAPLARYMWDQPVKGDGNAFARTAVARFRVRPSLPITWSGLLAEAVHASLASAVTSLGKRFPHTDIEGYATGKGCFKELPHTFFVPLANVGFRYSDGTIKGFALLFPASEGISRENVEAIYDAFISFLAPQNELYLDFGRVKNTGTVWPGARRISFLVEPLEEQPYFRYVFGDDGRSFHPEAKGGEHYRQKANVAGPMTLEWWRWCKNSHVWASVTPVILPRFPKKNLSVLQIVNDQLEILGLPPARRVTYRSLGALKGTPSVHEFRAFGTRYFENVWMHLILEFAEPVRGPVLLGRGMYFGYGLLAPMPAGEDEKFGRDADSAASAENPGLEDVDAKQPFQNSQCLV</sequence>
<dbReference type="OrthoDB" id="128883at2"/>
<evidence type="ECO:0000313" key="3">
    <source>
        <dbReference type="Proteomes" id="UP000182811"/>
    </source>
</evidence>
<accession>A0A1J5NRB6</accession>
<dbReference type="AlphaFoldDB" id="A0A1J5NRB6"/>
<evidence type="ECO:0000313" key="2">
    <source>
        <dbReference type="EMBL" id="OIQ58351.1"/>
    </source>
</evidence>
<dbReference type="EMBL" id="MDDC01000016">
    <property type="protein sequence ID" value="OIQ58351.1"/>
    <property type="molecule type" value="Genomic_DNA"/>
</dbReference>
<dbReference type="NCBIfam" id="TIGR02165">
    <property type="entry name" value="cas5_6_GSU0054"/>
    <property type="match status" value="2"/>
</dbReference>
<proteinExistence type="predicted"/>
<organism evidence="2 3">
    <name type="scientific">Neomoorella thermoacetica</name>
    <name type="common">Clostridium thermoaceticum</name>
    <dbReference type="NCBI Taxonomy" id="1525"/>
    <lineage>
        <taxon>Bacteria</taxon>
        <taxon>Bacillati</taxon>
        <taxon>Bacillota</taxon>
        <taxon>Clostridia</taxon>
        <taxon>Neomoorellales</taxon>
        <taxon>Neomoorellaceae</taxon>
        <taxon>Neomoorella</taxon>
    </lineage>
</organism>
<feature type="region of interest" description="Disordered" evidence="1">
    <location>
        <begin position="560"/>
        <end position="592"/>
    </location>
</feature>
<dbReference type="InterPro" id="IPR019089">
    <property type="entry name" value="Cas_GSU0054"/>
</dbReference>
<name>A0A1J5NRB6_NEOTH</name>